<name>A0A6B8W6N1_9CORY</name>
<feature type="chain" id="PRO_5038882548" evidence="6">
    <location>
        <begin position="34"/>
        <end position="325"/>
    </location>
</feature>
<dbReference type="PANTHER" id="PTHR42953:SF1">
    <property type="entry name" value="METAL-BINDING PROTEIN HI_0362-RELATED"/>
    <property type="match status" value="1"/>
</dbReference>
<sequence precursor="true">MEAMHRITRLPTLALLTTSALLLGACSSAESTADNGEEAGINVITSTAIWGDVAEAVLNPGAVAVQAIVEGNGLDPHSFEPSAADMVRAREADVVVVGGGGYDAWLYRSVDEEKIIHGLPLADHDHSHGSEDEEHSHEHGDDHGGHDHESAGFRGMDSNEHIWYDTATVSRMAEEIAAKVAELDPAAAGDAADFQAELSQLQTRIEALPDLRVAQTEPTADYLLLHSGANEVTPADYRATSLGHSEPSAADLAAFLGLIEEGGLDLLIYNPQTATDLTSRIRRAAEEADIPVVEIFETPEAGEDYLDFFHAALDRLEAAATEAEG</sequence>
<dbReference type="InterPro" id="IPR050492">
    <property type="entry name" value="Bact_metal-bind_prot9"/>
</dbReference>
<reference evidence="7 8" key="1">
    <citation type="submission" date="2019-11" db="EMBL/GenBank/DDBJ databases">
        <title>Complete genome sequence of Corynebacterium kalinowskii 1959, a novel Corynebacterium species isolated from soil of a small paddock in Vilsendorf, Germany.</title>
        <authorList>
            <person name="Schaffert L."/>
            <person name="Ruwe M."/>
            <person name="Milse J."/>
            <person name="Hanuschka K."/>
            <person name="Ortseifen V."/>
            <person name="Droste J."/>
            <person name="Brandt D."/>
            <person name="Schlueter L."/>
            <person name="Kutter Y."/>
            <person name="Vinke S."/>
            <person name="Viehoefer P."/>
            <person name="Jacob L."/>
            <person name="Luebke N.-C."/>
            <person name="Schulte-Berndt E."/>
            <person name="Hain C."/>
            <person name="Linder M."/>
            <person name="Schmidt P."/>
            <person name="Wollenschlaeger L."/>
            <person name="Luttermann T."/>
            <person name="Thieme E."/>
            <person name="Hassa J."/>
            <person name="Haak M."/>
            <person name="Wittchen M."/>
            <person name="Mentz A."/>
            <person name="Persicke M."/>
            <person name="Busche T."/>
            <person name="Ruckert C."/>
        </authorList>
    </citation>
    <scope>NUCLEOTIDE SEQUENCE [LARGE SCALE GENOMIC DNA]</scope>
    <source>
        <strain evidence="7 8">2039</strain>
    </source>
</reference>
<dbReference type="PROSITE" id="PS51257">
    <property type="entry name" value="PROKAR_LIPOPROTEIN"/>
    <property type="match status" value="1"/>
</dbReference>
<keyword evidence="3" id="KW-0479">Metal-binding</keyword>
<dbReference type="GO" id="GO:0030001">
    <property type="term" value="P:metal ion transport"/>
    <property type="evidence" value="ECO:0007669"/>
    <property type="project" value="InterPro"/>
</dbReference>
<dbReference type="Gene3D" id="3.40.50.1980">
    <property type="entry name" value="Nitrogenase molybdenum iron protein domain"/>
    <property type="match status" value="2"/>
</dbReference>
<evidence type="ECO:0000256" key="4">
    <source>
        <dbReference type="ARBA" id="ARBA00022729"/>
    </source>
</evidence>
<keyword evidence="2" id="KW-0813">Transport</keyword>
<dbReference type="SUPFAM" id="SSF53807">
    <property type="entry name" value="Helical backbone' metal receptor"/>
    <property type="match status" value="1"/>
</dbReference>
<keyword evidence="7" id="KW-0449">Lipoprotein</keyword>
<accession>A0A6B8W6N1</accession>
<keyword evidence="4 6" id="KW-0732">Signal</keyword>
<proteinExistence type="predicted"/>
<feature type="signal peptide" evidence="6">
    <location>
        <begin position="1"/>
        <end position="33"/>
    </location>
</feature>
<evidence type="ECO:0000256" key="6">
    <source>
        <dbReference type="SAM" id="SignalP"/>
    </source>
</evidence>
<dbReference type="PANTHER" id="PTHR42953">
    <property type="entry name" value="HIGH-AFFINITY ZINC UPTAKE SYSTEM PROTEIN ZNUA-RELATED"/>
    <property type="match status" value="1"/>
</dbReference>
<evidence type="ECO:0000256" key="5">
    <source>
        <dbReference type="SAM" id="MobiDB-lite"/>
    </source>
</evidence>
<feature type="region of interest" description="Disordered" evidence="5">
    <location>
        <begin position="121"/>
        <end position="155"/>
    </location>
</feature>
<evidence type="ECO:0000256" key="3">
    <source>
        <dbReference type="ARBA" id="ARBA00022723"/>
    </source>
</evidence>
<protein>
    <submittedName>
        <fullName evidence="7">Manganese ABC transporter substrate-binding lipoprotein</fullName>
    </submittedName>
</protein>
<evidence type="ECO:0000256" key="2">
    <source>
        <dbReference type="ARBA" id="ARBA00022448"/>
    </source>
</evidence>
<dbReference type="Proteomes" id="UP000424462">
    <property type="component" value="Chromosome"/>
</dbReference>
<dbReference type="GO" id="GO:0046872">
    <property type="term" value="F:metal ion binding"/>
    <property type="evidence" value="ECO:0007669"/>
    <property type="project" value="UniProtKB-KW"/>
</dbReference>
<comment type="subcellular location">
    <subcellularLocation>
        <location evidence="1">Cell envelope</location>
    </subcellularLocation>
</comment>
<dbReference type="InterPro" id="IPR006127">
    <property type="entry name" value="ZnuA-like"/>
</dbReference>
<dbReference type="Pfam" id="PF01297">
    <property type="entry name" value="ZnuA"/>
    <property type="match status" value="1"/>
</dbReference>
<keyword evidence="8" id="KW-1185">Reference proteome</keyword>
<dbReference type="KEGG" id="cok:COCCU_11855"/>
<dbReference type="AlphaFoldDB" id="A0A6B8W6N1"/>
<organism evidence="7 8">
    <name type="scientific">Corynebacterium occultum</name>
    <dbReference type="NCBI Taxonomy" id="2675219"/>
    <lineage>
        <taxon>Bacteria</taxon>
        <taxon>Bacillati</taxon>
        <taxon>Actinomycetota</taxon>
        <taxon>Actinomycetes</taxon>
        <taxon>Mycobacteriales</taxon>
        <taxon>Corynebacteriaceae</taxon>
        <taxon>Corynebacterium</taxon>
    </lineage>
</organism>
<evidence type="ECO:0000313" key="8">
    <source>
        <dbReference type="Proteomes" id="UP000424462"/>
    </source>
</evidence>
<dbReference type="GO" id="GO:0030313">
    <property type="term" value="C:cell envelope"/>
    <property type="evidence" value="ECO:0007669"/>
    <property type="project" value="UniProtKB-SubCell"/>
</dbReference>
<dbReference type="EMBL" id="CP046455">
    <property type="protein sequence ID" value="QGU08271.1"/>
    <property type="molecule type" value="Genomic_DNA"/>
</dbReference>
<evidence type="ECO:0000313" key="7">
    <source>
        <dbReference type="EMBL" id="QGU08271.1"/>
    </source>
</evidence>
<evidence type="ECO:0000256" key="1">
    <source>
        <dbReference type="ARBA" id="ARBA00004196"/>
    </source>
</evidence>
<gene>
    <name evidence="7" type="primary">psaA</name>
    <name evidence="7" type="ORF">COCCU_11855</name>
</gene>